<evidence type="ECO:0000256" key="5">
    <source>
        <dbReference type="SAM" id="SignalP"/>
    </source>
</evidence>
<dbReference type="GO" id="GO:0015871">
    <property type="term" value="P:choline transport"/>
    <property type="evidence" value="ECO:0007669"/>
    <property type="project" value="TreeGrafter"/>
</dbReference>
<evidence type="ECO:0000256" key="1">
    <source>
        <dbReference type="ARBA" id="ARBA00004236"/>
    </source>
</evidence>
<keyword evidence="2" id="KW-0813">Transport</keyword>
<dbReference type="PANTHER" id="PTHR47737:SF1">
    <property type="entry name" value="GLYCINE BETAINE_PROLINE BETAINE TRANSPORT SYSTEM PERMEASE PROTEIN PROW"/>
    <property type="match status" value="1"/>
</dbReference>
<dbReference type="GO" id="GO:0015226">
    <property type="term" value="F:carnitine transmembrane transporter activity"/>
    <property type="evidence" value="ECO:0007669"/>
    <property type="project" value="TreeGrafter"/>
</dbReference>
<keyword evidence="5" id="KW-0732">Signal</keyword>
<evidence type="ECO:0000256" key="2">
    <source>
        <dbReference type="ARBA" id="ARBA00022448"/>
    </source>
</evidence>
<evidence type="ECO:0000313" key="7">
    <source>
        <dbReference type="EMBL" id="OIJ14065.1"/>
    </source>
</evidence>
<evidence type="ECO:0000256" key="3">
    <source>
        <dbReference type="ARBA" id="ARBA00022475"/>
    </source>
</evidence>
<dbReference type="AlphaFoldDB" id="A0A1S2LRQ5"/>
<reference evidence="7 8" key="1">
    <citation type="submission" date="2016-10" db="EMBL/GenBank/DDBJ databases">
        <title>Draft genome sequences of four alkaliphilic bacteria belonging to the Anaerobacillus genus.</title>
        <authorList>
            <person name="Bassil N.M."/>
            <person name="Lloyd J.R."/>
        </authorList>
    </citation>
    <scope>NUCLEOTIDE SEQUENCE [LARGE SCALE GENOMIC DNA]</scope>
    <source>
        <strain evidence="7 8">DSM 15340</strain>
    </source>
</reference>
<dbReference type="Gene3D" id="3.40.190.10">
    <property type="entry name" value="Periplasmic binding protein-like II"/>
    <property type="match status" value="1"/>
</dbReference>
<dbReference type="GO" id="GO:0031460">
    <property type="term" value="P:glycine betaine transport"/>
    <property type="evidence" value="ECO:0007669"/>
    <property type="project" value="TreeGrafter"/>
</dbReference>
<dbReference type="PROSITE" id="PS51257">
    <property type="entry name" value="PROKAR_LIPOPROTEIN"/>
    <property type="match status" value="1"/>
</dbReference>
<sequence>MKKTLLFLLISLLVAVVAACGAEEQEAQEETNTTQVASEVETNVEEDKTITFGLTTWTSTEAPTEIAKIILEEAGYEVDFVTVDQPVIFTGIVEQEIDFFMDAWLPHTEANLWAKYEDDLQKVATSYEEVPLGWVVPSYVEEDYIEDLIGQADKFDNRVVTIAPGAGIVALSQEVMEDYKLNEEYQLLTSSEVAMIAELENKISSEEPVIITGWRPHSMFAQYDLKFLEDTRGHFELDNVYVISYQGLEDIKPAAYNIMSNWSIEVSDLEEMMLAYEQDGTSFEVLAEQWVEENRDKVDAMLENK</sequence>
<accession>A0A1S2LRQ5</accession>
<dbReference type="InterPro" id="IPR007210">
    <property type="entry name" value="ABC_Gly_betaine_transp_sub-bd"/>
</dbReference>
<dbReference type="Pfam" id="PF04069">
    <property type="entry name" value="OpuAC"/>
    <property type="match status" value="1"/>
</dbReference>
<dbReference type="GO" id="GO:0005275">
    <property type="term" value="F:amine transmembrane transporter activity"/>
    <property type="evidence" value="ECO:0007669"/>
    <property type="project" value="TreeGrafter"/>
</dbReference>
<organism evidence="7 8">
    <name type="scientific">Anaerobacillus arseniciselenatis</name>
    <dbReference type="NCBI Taxonomy" id="85682"/>
    <lineage>
        <taxon>Bacteria</taxon>
        <taxon>Bacillati</taxon>
        <taxon>Bacillota</taxon>
        <taxon>Bacilli</taxon>
        <taxon>Bacillales</taxon>
        <taxon>Bacillaceae</taxon>
        <taxon>Anaerobacillus</taxon>
    </lineage>
</organism>
<protein>
    <submittedName>
        <fullName evidence="7">Glycine/betaine ABC transporter substrate-binding protein</fullName>
    </submittedName>
</protein>
<feature type="signal peptide" evidence="5">
    <location>
        <begin position="1"/>
        <end position="18"/>
    </location>
</feature>
<evidence type="ECO:0000259" key="6">
    <source>
        <dbReference type="Pfam" id="PF04069"/>
    </source>
</evidence>
<dbReference type="Proteomes" id="UP000180098">
    <property type="component" value="Unassembled WGS sequence"/>
</dbReference>
<evidence type="ECO:0000313" key="8">
    <source>
        <dbReference type="Proteomes" id="UP000180098"/>
    </source>
</evidence>
<dbReference type="RefSeq" id="WP_071312760.1">
    <property type="nucleotide sequence ID" value="NZ_MLQQ01000010.1"/>
</dbReference>
<evidence type="ECO:0000256" key="4">
    <source>
        <dbReference type="ARBA" id="ARBA00023136"/>
    </source>
</evidence>
<dbReference type="OrthoDB" id="9787902at2"/>
<keyword evidence="4" id="KW-0472">Membrane</keyword>
<keyword evidence="8" id="KW-1185">Reference proteome</keyword>
<dbReference type="PANTHER" id="PTHR47737">
    <property type="entry name" value="GLYCINE BETAINE/PROLINE BETAINE TRANSPORT SYSTEM PERMEASE PROTEIN PROW"/>
    <property type="match status" value="1"/>
</dbReference>
<feature type="domain" description="ABC-type glycine betaine transport system substrate-binding" evidence="6">
    <location>
        <begin position="48"/>
        <end position="293"/>
    </location>
</feature>
<dbReference type="SUPFAM" id="SSF53850">
    <property type="entry name" value="Periplasmic binding protein-like II"/>
    <property type="match status" value="1"/>
</dbReference>
<dbReference type="Gene3D" id="3.40.190.100">
    <property type="entry name" value="Glycine betaine-binding periplasmic protein, domain 2"/>
    <property type="match status" value="1"/>
</dbReference>
<keyword evidence="3" id="KW-1003">Cell membrane</keyword>
<comment type="subcellular location">
    <subcellularLocation>
        <location evidence="1">Cell membrane</location>
    </subcellularLocation>
</comment>
<gene>
    <name evidence="7" type="ORF">BKP35_07635</name>
</gene>
<dbReference type="GO" id="GO:0043190">
    <property type="term" value="C:ATP-binding cassette (ABC) transporter complex"/>
    <property type="evidence" value="ECO:0007669"/>
    <property type="project" value="InterPro"/>
</dbReference>
<dbReference type="EMBL" id="MLQQ01000010">
    <property type="protein sequence ID" value="OIJ14065.1"/>
    <property type="molecule type" value="Genomic_DNA"/>
</dbReference>
<dbReference type="CDD" id="cd13639">
    <property type="entry name" value="PBP2_OpuAC_like"/>
    <property type="match status" value="1"/>
</dbReference>
<proteinExistence type="predicted"/>
<feature type="chain" id="PRO_5038398599" evidence="5">
    <location>
        <begin position="19"/>
        <end position="305"/>
    </location>
</feature>
<name>A0A1S2LRQ5_9BACI</name>
<comment type="caution">
    <text evidence="7">The sequence shown here is derived from an EMBL/GenBank/DDBJ whole genome shotgun (WGS) entry which is preliminary data.</text>
</comment>